<dbReference type="Proteomes" id="UP001595696">
    <property type="component" value="Unassembled WGS sequence"/>
</dbReference>
<evidence type="ECO:0000313" key="2">
    <source>
        <dbReference type="Proteomes" id="UP001595696"/>
    </source>
</evidence>
<dbReference type="InterPro" id="IPR040836">
    <property type="entry name" value="SAVED"/>
</dbReference>
<comment type="caution">
    <text evidence="1">The sequence shown here is derived from an EMBL/GenBank/DDBJ whole genome shotgun (WGS) entry which is preliminary data.</text>
</comment>
<reference evidence="2" key="1">
    <citation type="journal article" date="2019" name="Int. J. Syst. Evol. Microbiol.">
        <title>The Global Catalogue of Microorganisms (GCM) 10K type strain sequencing project: providing services to taxonomists for standard genome sequencing and annotation.</title>
        <authorList>
            <consortium name="The Broad Institute Genomics Platform"/>
            <consortium name="The Broad Institute Genome Sequencing Center for Infectious Disease"/>
            <person name="Wu L."/>
            <person name="Ma J."/>
        </authorList>
    </citation>
    <scope>NUCLEOTIDE SEQUENCE [LARGE SCALE GENOMIC DNA]</scope>
    <source>
        <strain evidence="2">CGMCC 4.7330</strain>
    </source>
</reference>
<dbReference type="EMBL" id="JBHSAX010000007">
    <property type="protein sequence ID" value="MFC3961909.1"/>
    <property type="molecule type" value="Genomic_DNA"/>
</dbReference>
<dbReference type="RefSeq" id="WP_378611665.1">
    <property type="nucleotide sequence ID" value="NZ_JBHSAX010000007.1"/>
</dbReference>
<name>A0ABV8DQJ6_9NOCA</name>
<accession>A0ABV8DQJ6</accession>
<proteinExistence type="predicted"/>
<protein>
    <submittedName>
        <fullName evidence="1">SAVED domain-containing protein</fullName>
    </submittedName>
</protein>
<gene>
    <name evidence="1" type="ORF">ACFO0B_07910</name>
</gene>
<dbReference type="NCBIfam" id="NF033611">
    <property type="entry name" value="SAVED"/>
    <property type="match status" value="1"/>
</dbReference>
<organism evidence="1 2">
    <name type="scientific">Nocardia jiangsuensis</name>
    <dbReference type="NCBI Taxonomy" id="1691563"/>
    <lineage>
        <taxon>Bacteria</taxon>
        <taxon>Bacillati</taxon>
        <taxon>Actinomycetota</taxon>
        <taxon>Actinomycetes</taxon>
        <taxon>Mycobacteriales</taxon>
        <taxon>Nocardiaceae</taxon>
        <taxon>Nocardia</taxon>
    </lineage>
</organism>
<keyword evidence="2" id="KW-1185">Reference proteome</keyword>
<evidence type="ECO:0000313" key="1">
    <source>
        <dbReference type="EMBL" id="MFC3961909.1"/>
    </source>
</evidence>
<sequence>MTAVETIPGADPARVALALDLQNHGQGFHDQVLQDCRARGVGALLLLRNPRETLPENTAAFTAVVDQVCRVWRDTSLPAGARSSGHTIYLSGPVSIAVALGARLAAADQGRWTALSYDTTTGSYTPFPEP</sequence>